<evidence type="ECO:0000313" key="4">
    <source>
        <dbReference type="Proteomes" id="UP001165083"/>
    </source>
</evidence>
<dbReference type="PANTHER" id="PTHR15288:SF0">
    <property type="entry name" value="UDENN DOMAIN-CONTAINING PROTEIN"/>
    <property type="match status" value="1"/>
</dbReference>
<dbReference type="InterPro" id="IPR037516">
    <property type="entry name" value="Tripartite_DENN"/>
</dbReference>
<reference evidence="3" key="1">
    <citation type="submission" date="2023-04" db="EMBL/GenBank/DDBJ databases">
        <title>Phytophthora lilii NBRC 32176.</title>
        <authorList>
            <person name="Ichikawa N."/>
            <person name="Sato H."/>
            <person name="Tonouchi N."/>
        </authorList>
    </citation>
    <scope>NUCLEOTIDE SEQUENCE</scope>
    <source>
        <strain evidence="3">NBRC 32176</strain>
    </source>
</reference>
<protein>
    <submittedName>
        <fullName evidence="3">Unnamed protein product</fullName>
    </submittedName>
</protein>
<dbReference type="InterPro" id="IPR001194">
    <property type="entry name" value="cDENN_dom"/>
</dbReference>
<dbReference type="PROSITE" id="PS50211">
    <property type="entry name" value="DENN"/>
    <property type="match status" value="1"/>
</dbReference>
<dbReference type="EMBL" id="BSXW01001137">
    <property type="protein sequence ID" value="GMF33996.1"/>
    <property type="molecule type" value="Genomic_DNA"/>
</dbReference>
<feature type="compositionally biased region" description="Polar residues" evidence="1">
    <location>
        <begin position="631"/>
        <end position="652"/>
    </location>
</feature>
<dbReference type="Pfam" id="PF02141">
    <property type="entry name" value="DENN"/>
    <property type="match status" value="1"/>
</dbReference>
<dbReference type="Proteomes" id="UP001165083">
    <property type="component" value="Unassembled WGS sequence"/>
</dbReference>
<feature type="region of interest" description="Disordered" evidence="1">
    <location>
        <begin position="594"/>
        <end position="678"/>
    </location>
</feature>
<evidence type="ECO:0000313" key="3">
    <source>
        <dbReference type="EMBL" id="GMF33996.1"/>
    </source>
</evidence>
<dbReference type="InterPro" id="IPR043153">
    <property type="entry name" value="DENN_C"/>
</dbReference>
<dbReference type="SMART" id="SM00799">
    <property type="entry name" value="DENN"/>
    <property type="match status" value="1"/>
</dbReference>
<evidence type="ECO:0000259" key="2">
    <source>
        <dbReference type="PROSITE" id="PS50211"/>
    </source>
</evidence>
<dbReference type="PANTHER" id="PTHR15288">
    <property type="entry name" value="DENN DOMAIN-CONTAINING PROTEIN 2"/>
    <property type="match status" value="1"/>
</dbReference>
<feature type="compositionally biased region" description="Basic and acidic residues" evidence="1">
    <location>
        <begin position="657"/>
        <end position="667"/>
    </location>
</feature>
<sequence>MERYLAINTWLEQNGINVAQASASGTDVGEKPKDYGLFDDMYNSLEVLENSLQSELACLGSSCDCCSRGLATSSDNELCEDPPLMPSPALFDYLAVIAADMIDVGIHNFWNQRENVFEATVAFAHPPESQFHAESLEHFCFPTGIKTTGLGANVDKRDDCPHDNLSSISREGDFFVLMISGGGMQGQSVQYAMCMKGTVEVRSSSGDGKNLLLPICYCIIAQIPLIPFFRAVLQGLLDNLKIELESSGGRGCDSLSSIVTDKHAGYIDDILQKLKKIPLPDKGLSMSADVFPPPSPELILTRPHKENDTDEKMALLLQWALPSLLSRLSIERLLQILSLLLVEMKLIVVSDEIPLLSSATLGLASLLHPLIWAGPLIIPLISGVEELPRAFECSKGTCILYLMENRIQLDPEDELVFDKLKMPGLENLSCDLTRFTKQMLGRVTGSFRDNVTPLSTHLVIHRVRRHVEHLINICTHESEHYRVEDSEQLSASEVRFVNIFMQTQMYQKYQDDQPTAVLAEQNNQQVSTAQAAKDQVPSKISVTHSQHDELKSAATVLFQVALAGVSTLPRSSSRVNIIAEAVADTGIDELHEEEEPQIMDEPTPGTVKSAASTPSADASSITSPGSIQGFELQSPSSGFLESPRRSPNNESDASFGDDPKSVSRSDHGSAVNTQRADTETTISSFDTALSEALGSADTTDDAWLFDTLDDQVESAQNDGDECDEERSTNLETLEDDEARSIHRDNTVKKDAGPEQNIPCRRRSWQQGTHQNDGGTNIQLFEHAVVTPEQKATLLLGVSVDSRGAWEGWCEGKMFVSSNFMTLFWERRAAAFAALNMNISDITGIVVEDDQTTSSNEHRQRRIQICFTSEVIIFQFTSSLHHDEFFSSLKHLIKPLNTDKDERENSFPSLPALPSTFPTVLSSATQKKNDDFLENRDEDKPIEDCVPHFSHVQMETDIDQFKRKLQHGLLVEKVGYVIRLLKDICAILTLCVVTSMAG</sequence>
<gene>
    <name evidence="3" type="ORF">Plil01_001447800</name>
</gene>
<accession>A0A9W6X976</accession>
<organism evidence="3 4">
    <name type="scientific">Phytophthora lilii</name>
    <dbReference type="NCBI Taxonomy" id="2077276"/>
    <lineage>
        <taxon>Eukaryota</taxon>
        <taxon>Sar</taxon>
        <taxon>Stramenopiles</taxon>
        <taxon>Oomycota</taxon>
        <taxon>Peronosporomycetes</taxon>
        <taxon>Peronosporales</taxon>
        <taxon>Peronosporaceae</taxon>
        <taxon>Phytophthora</taxon>
    </lineage>
</organism>
<comment type="caution">
    <text evidence="3">The sequence shown here is derived from an EMBL/GenBank/DDBJ whole genome shotgun (WGS) entry which is preliminary data.</text>
</comment>
<dbReference type="Gene3D" id="3.40.50.11500">
    <property type="match status" value="1"/>
</dbReference>
<dbReference type="InterPro" id="IPR051942">
    <property type="entry name" value="DENN_domain_containing_2"/>
</dbReference>
<dbReference type="OrthoDB" id="6019893at2759"/>
<feature type="domain" description="UDENN" evidence="2">
    <location>
        <begin position="99"/>
        <end position="573"/>
    </location>
</feature>
<keyword evidence="4" id="KW-1185">Reference proteome</keyword>
<proteinExistence type="predicted"/>
<feature type="compositionally biased region" description="Low complexity" evidence="1">
    <location>
        <begin position="609"/>
        <end position="624"/>
    </location>
</feature>
<name>A0A9W6X976_9STRA</name>
<dbReference type="Gene3D" id="3.30.450.200">
    <property type="match status" value="1"/>
</dbReference>
<dbReference type="AlphaFoldDB" id="A0A9W6X976"/>
<evidence type="ECO:0000256" key="1">
    <source>
        <dbReference type="SAM" id="MobiDB-lite"/>
    </source>
</evidence>